<gene>
    <name evidence="1" type="ORF">O6H91_09G032400</name>
</gene>
<accession>A0ACC2CMS4</accession>
<name>A0ACC2CMS4_DIPCM</name>
<reference evidence="2" key="1">
    <citation type="journal article" date="2024" name="Proc. Natl. Acad. Sci. U.S.A.">
        <title>Extraordinary preservation of gene collinearity over three hundred million years revealed in homosporous lycophytes.</title>
        <authorList>
            <person name="Li C."/>
            <person name="Wickell D."/>
            <person name="Kuo L.Y."/>
            <person name="Chen X."/>
            <person name="Nie B."/>
            <person name="Liao X."/>
            <person name="Peng D."/>
            <person name="Ji J."/>
            <person name="Jenkins J."/>
            <person name="Williams M."/>
            <person name="Shu S."/>
            <person name="Plott C."/>
            <person name="Barry K."/>
            <person name="Rajasekar S."/>
            <person name="Grimwood J."/>
            <person name="Han X."/>
            <person name="Sun S."/>
            <person name="Hou Z."/>
            <person name="He W."/>
            <person name="Dai G."/>
            <person name="Sun C."/>
            <person name="Schmutz J."/>
            <person name="Leebens-Mack J.H."/>
            <person name="Li F.W."/>
            <person name="Wang L."/>
        </authorList>
    </citation>
    <scope>NUCLEOTIDE SEQUENCE [LARGE SCALE GENOMIC DNA]</scope>
    <source>
        <strain evidence="2">cv. PW_Plant_1</strain>
    </source>
</reference>
<evidence type="ECO:0000313" key="1">
    <source>
        <dbReference type="EMBL" id="KAJ7543306.1"/>
    </source>
</evidence>
<sequence>MAWRPAIPPQGSGSKYDYSGVPVGTQRPENSNAPSINDVFYTAGSGFVRSGLGAYGERILGTGKEYMQSNMSRFFSGQDLQYYFQVNDQYVKNKLKVILCPFLHKGHWTRIAEQVAGGLRFKPPRHDINAPDLYIPFMAFGTYIVLCGYALGLLGKFTPEGMSRTFSMAVMGWSAELLLLWCMLFAMGSGDVPFLDITSYGGYAFVGISICVIAKMVSCYSYYAILPWTSLCMAVFLVKTLKRILFAEVRNYDRDSSRHHYLLLFLAVAQLPLFFWLTYTSS</sequence>
<dbReference type="Proteomes" id="UP001162992">
    <property type="component" value="Chromosome 9"/>
</dbReference>
<dbReference type="EMBL" id="CM055100">
    <property type="protein sequence ID" value="KAJ7543306.1"/>
    <property type="molecule type" value="Genomic_DNA"/>
</dbReference>
<organism evidence="1 2">
    <name type="scientific">Diphasiastrum complanatum</name>
    <name type="common">Issler's clubmoss</name>
    <name type="synonym">Lycopodium complanatum</name>
    <dbReference type="NCBI Taxonomy" id="34168"/>
    <lineage>
        <taxon>Eukaryota</taxon>
        <taxon>Viridiplantae</taxon>
        <taxon>Streptophyta</taxon>
        <taxon>Embryophyta</taxon>
        <taxon>Tracheophyta</taxon>
        <taxon>Lycopodiopsida</taxon>
        <taxon>Lycopodiales</taxon>
        <taxon>Lycopodiaceae</taxon>
        <taxon>Lycopodioideae</taxon>
        <taxon>Diphasiastrum</taxon>
    </lineage>
</organism>
<comment type="caution">
    <text evidence="1">The sequence shown here is derived from an EMBL/GenBank/DDBJ whole genome shotgun (WGS) entry which is preliminary data.</text>
</comment>
<keyword evidence="2" id="KW-1185">Reference proteome</keyword>
<protein>
    <submittedName>
        <fullName evidence="1">Uncharacterized protein</fullName>
    </submittedName>
</protein>
<evidence type="ECO:0000313" key="2">
    <source>
        <dbReference type="Proteomes" id="UP001162992"/>
    </source>
</evidence>
<proteinExistence type="predicted"/>